<comment type="caution">
    <text evidence="6">The sequence shown here is derived from an EMBL/GenBank/DDBJ whole genome shotgun (WGS) entry which is preliminary data.</text>
</comment>
<dbReference type="Proteomes" id="UP001597541">
    <property type="component" value="Unassembled WGS sequence"/>
</dbReference>
<accession>A0ABW5PAT3</accession>
<dbReference type="EMBL" id="JBHUME010000005">
    <property type="protein sequence ID" value="MFD2611986.1"/>
    <property type="molecule type" value="Genomic_DNA"/>
</dbReference>
<evidence type="ECO:0000259" key="5">
    <source>
        <dbReference type="PROSITE" id="PS51677"/>
    </source>
</evidence>
<dbReference type="InterPro" id="IPR050248">
    <property type="entry name" value="Polysacc_deacetylase_ArnD"/>
</dbReference>
<feature type="compositionally biased region" description="Pro residues" evidence="3">
    <location>
        <begin position="43"/>
        <end position="52"/>
    </location>
</feature>
<evidence type="ECO:0000313" key="7">
    <source>
        <dbReference type="Proteomes" id="UP001597541"/>
    </source>
</evidence>
<dbReference type="PANTHER" id="PTHR10587">
    <property type="entry name" value="GLYCOSYL TRANSFERASE-RELATED"/>
    <property type="match status" value="1"/>
</dbReference>
<dbReference type="PROSITE" id="PS51677">
    <property type="entry name" value="NODB"/>
    <property type="match status" value="1"/>
</dbReference>
<evidence type="ECO:0000256" key="4">
    <source>
        <dbReference type="SAM" id="SignalP"/>
    </source>
</evidence>
<feature type="domain" description="NodB homology" evidence="5">
    <location>
        <begin position="98"/>
        <end position="278"/>
    </location>
</feature>
<dbReference type="RefSeq" id="WP_377601127.1">
    <property type="nucleotide sequence ID" value="NZ_JBHUME010000005.1"/>
</dbReference>
<evidence type="ECO:0000256" key="2">
    <source>
        <dbReference type="ARBA" id="ARBA00022801"/>
    </source>
</evidence>
<dbReference type="Pfam" id="PF01522">
    <property type="entry name" value="Polysacc_deac_1"/>
    <property type="match status" value="1"/>
</dbReference>
<keyword evidence="1" id="KW-0479">Metal-binding</keyword>
<evidence type="ECO:0000313" key="6">
    <source>
        <dbReference type="EMBL" id="MFD2611986.1"/>
    </source>
</evidence>
<dbReference type="EC" id="3.-.-.-" evidence="6"/>
<feature type="chain" id="PRO_5046794371" evidence="4">
    <location>
        <begin position="22"/>
        <end position="289"/>
    </location>
</feature>
<proteinExistence type="predicted"/>
<feature type="signal peptide" evidence="4">
    <location>
        <begin position="1"/>
        <end position="21"/>
    </location>
</feature>
<sequence>MNKLMIGLLSLTLLVSLNGCAEKSDSAGSSEPAAANEIAQKPQPAPQQPPQPTKSNKPAKPAQPVQPNGPNKQTQVQKQYYMNKNYFFKPINSAAPKKAVLLTFDDGPKEKPLLESILGTLDKHKAKAIFFVNGYRVKEHPELLKLIHDRKQTIGNHSWDHIDLKKQSAQKVKQQLTDVQTIVKKVTGTSPAFFRPPFGSGGDTVRKTSAQLGMLYMTWSNGSEDWLGKNKNKPDQVIATVMKQLNPGSNILMHELPWTAEALDELLTLLESKGYTFIDPAAIDPHRTS</sequence>
<keyword evidence="7" id="KW-1185">Reference proteome</keyword>
<gene>
    <name evidence="6" type="ORF">ACFSUF_06045</name>
</gene>
<organism evidence="6 7">
    <name type="scientific">Paenibacillus gansuensis</name>
    <dbReference type="NCBI Taxonomy" id="306542"/>
    <lineage>
        <taxon>Bacteria</taxon>
        <taxon>Bacillati</taxon>
        <taxon>Bacillota</taxon>
        <taxon>Bacilli</taxon>
        <taxon>Bacillales</taxon>
        <taxon>Paenibacillaceae</taxon>
        <taxon>Paenibacillus</taxon>
    </lineage>
</organism>
<dbReference type="GO" id="GO:0016787">
    <property type="term" value="F:hydrolase activity"/>
    <property type="evidence" value="ECO:0007669"/>
    <property type="project" value="UniProtKB-KW"/>
</dbReference>
<dbReference type="CDD" id="cd10917">
    <property type="entry name" value="CE4_NodB_like_6s_7s"/>
    <property type="match status" value="1"/>
</dbReference>
<dbReference type="SUPFAM" id="SSF88713">
    <property type="entry name" value="Glycoside hydrolase/deacetylase"/>
    <property type="match status" value="1"/>
</dbReference>
<protein>
    <submittedName>
        <fullName evidence="6">Polysaccharide deacetylase family protein</fullName>
        <ecNumber evidence="6">3.-.-.-</ecNumber>
    </submittedName>
</protein>
<evidence type="ECO:0000256" key="3">
    <source>
        <dbReference type="SAM" id="MobiDB-lite"/>
    </source>
</evidence>
<keyword evidence="2 6" id="KW-0378">Hydrolase</keyword>
<dbReference type="Gene3D" id="3.20.20.370">
    <property type="entry name" value="Glycoside hydrolase/deacetylase"/>
    <property type="match status" value="1"/>
</dbReference>
<reference evidence="7" key="1">
    <citation type="journal article" date="2019" name="Int. J. Syst. Evol. Microbiol.">
        <title>The Global Catalogue of Microorganisms (GCM) 10K type strain sequencing project: providing services to taxonomists for standard genome sequencing and annotation.</title>
        <authorList>
            <consortium name="The Broad Institute Genomics Platform"/>
            <consortium name="The Broad Institute Genome Sequencing Center for Infectious Disease"/>
            <person name="Wu L."/>
            <person name="Ma J."/>
        </authorList>
    </citation>
    <scope>NUCLEOTIDE SEQUENCE [LARGE SCALE GENOMIC DNA]</scope>
    <source>
        <strain evidence="7">KCTC 3950</strain>
    </source>
</reference>
<name>A0ABW5PAT3_9BACL</name>
<dbReference type="PANTHER" id="PTHR10587:SF133">
    <property type="entry name" value="CHITIN DEACETYLASE 1-RELATED"/>
    <property type="match status" value="1"/>
</dbReference>
<dbReference type="InterPro" id="IPR002509">
    <property type="entry name" value="NODB_dom"/>
</dbReference>
<evidence type="ECO:0000256" key="1">
    <source>
        <dbReference type="ARBA" id="ARBA00022723"/>
    </source>
</evidence>
<dbReference type="InterPro" id="IPR011330">
    <property type="entry name" value="Glyco_hydro/deAcase_b/a-brl"/>
</dbReference>
<keyword evidence="4" id="KW-0732">Signal</keyword>
<feature type="compositionally biased region" description="Polar residues" evidence="3">
    <location>
        <begin position="65"/>
        <end position="75"/>
    </location>
</feature>
<feature type="region of interest" description="Disordered" evidence="3">
    <location>
        <begin position="22"/>
        <end position="75"/>
    </location>
</feature>